<evidence type="ECO:0008006" key="3">
    <source>
        <dbReference type="Google" id="ProtNLM"/>
    </source>
</evidence>
<dbReference type="OrthoDB" id="5343383at2759"/>
<dbReference type="EMBL" id="JAGSXJ010000003">
    <property type="protein sequence ID" value="KAH6693652.1"/>
    <property type="molecule type" value="Genomic_DNA"/>
</dbReference>
<comment type="caution">
    <text evidence="1">The sequence shown here is derived from an EMBL/GenBank/DDBJ whole genome shotgun (WGS) entry which is preliminary data.</text>
</comment>
<organism evidence="1 2">
    <name type="scientific">Plectosphaerella plurivora</name>
    <dbReference type="NCBI Taxonomy" id="936078"/>
    <lineage>
        <taxon>Eukaryota</taxon>
        <taxon>Fungi</taxon>
        <taxon>Dikarya</taxon>
        <taxon>Ascomycota</taxon>
        <taxon>Pezizomycotina</taxon>
        <taxon>Sordariomycetes</taxon>
        <taxon>Hypocreomycetidae</taxon>
        <taxon>Glomerellales</taxon>
        <taxon>Plectosphaerellaceae</taxon>
        <taxon>Plectosphaerella</taxon>
    </lineage>
</organism>
<sequence length="341" mass="40336">MSDDQNDTPIKSTVGLLGLPSELQMQIFLSLYNQQSVVALRLTCHGLEDVYQRIANTIRADQRERIVAPVREYLEFLDRFKLPDGMVRHPPSGGWPHIQPGPGNGFEQKTDFAVDILRHLSYIHEPGFFGDHDTCFAYKSTMVDYSELNRYDDGHDIWMKGYEHPSENRPRPSGERHVITISIGWESSGYHFYIDTWSGLIYQEEEEDSTCAPIIMAHDFFEDRIKSLKRFDEVFIPDENVILRRKEHYKREEPWKHDHFWNREDRYVEYVPDDDPYDAEEIERQGEYDGTDEEFGCMEDADWIRHLYFQHGWPGEKWDKNACLQAIREFVEGRHERSGEF</sequence>
<gene>
    <name evidence="1" type="ORF">F5X68DRAFT_258535</name>
</gene>
<keyword evidence="2" id="KW-1185">Reference proteome</keyword>
<evidence type="ECO:0000313" key="2">
    <source>
        <dbReference type="Proteomes" id="UP000770015"/>
    </source>
</evidence>
<accession>A0A9P9ADX0</accession>
<protein>
    <recommendedName>
        <fullName evidence="3">F-box domain-containing protein</fullName>
    </recommendedName>
</protein>
<name>A0A9P9ADX0_9PEZI</name>
<evidence type="ECO:0000313" key="1">
    <source>
        <dbReference type="EMBL" id="KAH6693652.1"/>
    </source>
</evidence>
<proteinExistence type="predicted"/>
<dbReference type="AlphaFoldDB" id="A0A9P9ADX0"/>
<reference evidence="1" key="1">
    <citation type="journal article" date="2021" name="Nat. Commun.">
        <title>Genetic determinants of endophytism in the Arabidopsis root mycobiome.</title>
        <authorList>
            <person name="Mesny F."/>
            <person name="Miyauchi S."/>
            <person name="Thiergart T."/>
            <person name="Pickel B."/>
            <person name="Atanasova L."/>
            <person name="Karlsson M."/>
            <person name="Huettel B."/>
            <person name="Barry K.W."/>
            <person name="Haridas S."/>
            <person name="Chen C."/>
            <person name="Bauer D."/>
            <person name="Andreopoulos W."/>
            <person name="Pangilinan J."/>
            <person name="LaButti K."/>
            <person name="Riley R."/>
            <person name="Lipzen A."/>
            <person name="Clum A."/>
            <person name="Drula E."/>
            <person name="Henrissat B."/>
            <person name="Kohler A."/>
            <person name="Grigoriev I.V."/>
            <person name="Martin F.M."/>
            <person name="Hacquard S."/>
        </authorList>
    </citation>
    <scope>NUCLEOTIDE SEQUENCE</scope>
    <source>
        <strain evidence="1">MPI-SDFR-AT-0117</strain>
    </source>
</reference>
<dbReference type="Proteomes" id="UP000770015">
    <property type="component" value="Unassembled WGS sequence"/>
</dbReference>